<keyword evidence="8" id="KW-0496">Mitochondrion</keyword>
<dbReference type="PANTHER" id="PTHR21711:SF0">
    <property type="entry name" value="MITOCHONDRIAL INNER MEMBRANE PROTEASE ATP23 HOMOLOG"/>
    <property type="match status" value="1"/>
</dbReference>
<dbReference type="MEROPS" id="M76.002"/>
<dbReference type="PANTHER" id="PTHR21711">
    <property type="entry name" value="MITOCHONDRIAL INNER MEMBRANE PROTEASE"/>
    <property type="match status" value="1"/>
</dbReference>
<dbReference type="EC" id="3.4.24.-" evidence="8"/>
<dbReference type="PhylomeDB" id="A0A061AS29"/>
<evidence type="ECO:0000256" key="5">
    <source>
        <dbReference type="ARBA" id="ARBA00022723"/>
    </source>
</evidence>
<sequence>MSDQSRPVESSPEPVAGFDWWRRTMAYKTGFASTEERSQYEKDLAVKKQSSECNKCYEYRDWALKFSPIVIFMLQQIKKSGKEITDSQIVCDVCDEWKGGGYHPDLGILLCQNRIIDKWHLEDTLSHELMHAYDDAKFKVDWLNLKHHACSEIRASSLSGECRIMNQLKRGGITKFGRGHQECVKRRAVLSVMANPGCKDKEMATAVVNEVWDSCFSDTRPFDDIYK</sequence>
<protein>
    <recommendedName>
        <fullName evidence="3 8">Mitochondrial inner membrane protease ATP23</fullName>
        <ecNumber evidence="8">3.4.24.-</ecNumber>
    </recommendedName>
</protein>
<keyword evidence="5 8" id="KW-0479">Metal-binding</keyword>
<proteinExistence type="inferred from homology"/>
<evidence type="ECO:0000256" key="4">
    <source>
        <dbReference type="ARBA" id="ARBA00022670"/>
    </source>
</evidence>
<evidence type="ECO:0000256" key="7">
    <source>
        <dbReference type="ARBA" id="ARBA00023049"/>
    </source>
</evidence>
<keyword evidence="8" id="KW-0999">Mitochondrion inner membrane</keyword>
<dbReference type="GO" id="GO:0004222">
    <property type="term" value="F:metalloendopeptidase activity"/>
    <property type="evidence" value="ECO:0007669"/>
    <property type="project" value="InterPro"/>
</dbReference>
<reference evidence="9" key="1">
    <citation type="journal article" date="2014" name="Genome Announc.">
        <title>Genome sequence of the yeast Cyberlindnera fabianii (Hansenula fabianii).</title>
        <authorList>
            <person name="Freel K.C."/>
            <person name="Sarilar V."/>
            <person name="Neuveglise C."/>
            <person name="Devillers H."/>
            <person name="Friedrich A."/>
            <person name="Schacherer J."/>
        </authorList>
    </citation>
    <scope>NUCLEOTIDE SEQUENCE</scope>
    <source>
        <strain evidence="9">YJS4271</strain>
    </source>
</reference>
<comment type="function">
    <text evidence="8">Has a dual role in the assembly of mitochondrial ATPase.</text>
</comment>
<dbReference type="Pfam" id="PF09768">
    <property type="entry name" value="Peptidase_M76"/>
    <property type="match status" value="1"/>
</dbReference>
<dbReference type="InterPro" id="IPR019165">
    <property type="entry name" value="Peptidase_M76_ATP23"/>
</dbReference>
<dbReference type="GO" id="GO:0005743">
    <property type="term" value="C:mitochondrial inner membrane"/>
    <property type="evidence" value="ECO:0007669"/>
    <property type="project" value="UniProtKB-SubCell"/>
</dbReference>
<accession>A0A061AS29</accession>
<name>A0A061AS29_CYBFA</name>
<keyword evidence="4 8" id="KW-0645">Protease</keyword>
<evidence type="ECO:0000256" key="6">
    <source>
        <dbReference type="ARBA" id="ARBA00022801"/>
    </source>
</evidence>
<dbReference type="EMBL" id="LK052890">
    <property type="protein sequence ID" value="CDR40448.1"/>
    <property type="molecule type" value="Genomic_DNA"/>
</dbReference>
<dbReference type="AlphaFoldDB" id="A0A061AS29"/>
<comment type="similarity">
    <text evidence="2 8">Belongs to the peptidase M76 family.</text>
</comment>
<keyword evidence="7 8" id="KW-0482">Metalloprotease</keyword>
<dbReference type="GO" id="GO:0046872">
    <property type="term" value="F:metal ion binding"/>
    <property type="evidence" value="ECO:0007669"/>
    <property type="project" value="UniProtKB-KW"/>
</dbReference>
<organism evidence="9">
    <name type="scientific">Cyberlindnera fabianii</name>
    <name type="common">Yeast</name>
    <name type="synonym">Hansenula fabianii</name>
    <dbReference type="NCBI Taxonomy" id="36022"/>
    <lineage>
        <taxon>Eukaryota</taxon>
        <taxon>Fungi</taxon>
        <taxon>Dikarya</taxon>
        <taxon>Ascomycota</taxon>
        <taxon>Saccharomycotina</taxon>
        <taxon>Saccharomycetes</taxon>
        <taxon>Phaffomycetales</taxon>
        <taxon>Phaffomycetaceae</taxon>
        <taxon>Cyberlindnera</taxon>
    </lineage>
</organism>
<keyword evidence="6 8" id="KW-0378">Hydrolase</keyword>
<gene>
    <name evidence="9" type="ORF">CYFA0S_05e00628g</name>
</gene>
<evidence type="ECO:0000256" key="1">
    <source>
        <dbReference type="ARBA" id="ARBA00004137"/>
    </source>
</evidence>
<keyword evidence="8" id="KW-0472">Membrane</keyword>
<evidence type="ECO:0000256" key="8">
    <source>
        <dbReference type="RuleBase" id="RU364057"/>
    </source>
</evidence>
<evidence type="ECO:0000256" key="3">
    <source>
        <dbReference type="ARBA" id="ARBA00014615"/>
    </source>
</evidence>
<evidence type="ECO:0000313" key="9">
    <source>
        <dbReference type="EMBL" id="CDR40448.1"/>
    </source>
</evidence>
<dbReference type="GO" id="GO:0033615">
    <property type="term" value="P:mitochondrial proton-transporting ATP synthase complex assembly"/>
    <property type="evidence" value="ECO:0007669"/>
    <property type="project" value="TreeGrafter"/>
</dbReference>
<dbReference type="OrthoDB" id="285308at2759"/>
<dbReference type="GO" id="GO:0034982">
    <property type="term" value="P:mitochondrial protein processing"/>
    <property type="evidence" value="ECO:0007669"/>
    <property type="project" value="TreeGrafter"/>
</dbReference>
<comment type="subcellular location">
    <subcellularLocation>
        <location evidence="1 8">Mitochondrion inner membrane</location>
        <topology evidence="1 8">Peripheral membrane protein</topology>
        <orientation evidence="1 8">Intermembrane side</orientation>
    </subcellularLocation>
</comment>
<evidence type="ECO:0000256" key="2">
    <source>
        <dbReference type="ARBA" id="ARBA00009915"/>
    </source>
</evidence>